<reference evidence="2 3" key="1">
    <citation type="submission" date="2018-06" db="EMBL/GenBank/DDBJ databases">
        <title>Genome Sequence of the Brown Rot Fungal Pathogen Monilinia fructigena.</title>
        <authorList>
            <person name="Landi L."/>
            <person name="De Miccolis Angelini R.M."/>
            <person name="Pollastro S."/>
            <person name="Abate D."/>
            <person name="Faretra F."/>
            <person name="Romanazzi G."/>
        </authorList>
    </citation>
    <scope>NUCLEOTIDE SEQUENCE [LARGE SCALE GENOMIC DNA]</scope>
    <source>
        <strain evidence="2 3">Mfrg269</strain>
    </source>
</reference>
<feature type="compositionally biased region" description="Polar residues" evidence="1">
    <location>
        <begin position="30"/>
        <end position="44"/>
    </location>
</feature>
<accession>A0A395IUS5</accession>
<organism evidence="2 3">
    <name type="scientific">Monilinia fructigena</name>
    <dbReference type="NCBI Taxonomy" id="38457"/>
    <lineage>
        <taxon>Eukaryota</taxon>
        <taxon>Fungi</taxon>
        <taxon>Dikarya</taxon>
        <taxon>Ascomycota</taxon>
        <taxon>Pezizomycotina</taxon>
        <taxon>Leotiomycetes</taxon>
        <taxon>Helotiales</taxon>
        <taxon>Sclerotiniaceae</taxon>
        <taxon>Monilinia</taxon>
    </lineage>
</organism>
<dbReference type="Proteomes" id="UP000249056">
    <property type="component" value="Unassembled WGS sequence"/>
</dbReference>
<evidence type="ECO:0000313" key="2">
    <source>
        <dbReference type="EMBL" id="RAL63891.1"/>
    </source>
</evidence>
<proteinExistence type="predicted"/>
<feature type="region of interest" description="Disordered" evidence="1">
    <location>
        <begin position="73"/>
        <end position="138"/>
    </location>
</feature>
<gene>
    <name evidence="2" type="ORF">DID88_003534</name>
</gene>
<evidence type="ECO:0000313" key="3">
    <source>
        <dbReference type="Proteomes" id="UP000249056"/>
    </source>
</evidence>
<feature type="region of interest" description="Disordered" evidence="1">
    <location>
        <begin position="1"/>
        <end position="48"/>
    </location>
</feature>
<protein>
    <submittedName>
        <fullName evidence="2">Uncharacterized protein</fullName>
    </submittedName>
</protein>
<name>A0A395IUS5_9HELO</name>
<evidence type="ECO:0000256" key="1">
    <source>
        <dbReference type="SAM" id="MobiDB-lite"/>
    </source>
</evidence>
<dbReference type="OrthoDB" id="4204700at2759"/>
<keyword evidence="3" id="KW-1185">Reference proteome</keyword>
<feature type="compositionally biased region" description="Polar residues" evidence="1">
    <location>
        <begin position="96"/>
        <end position="105"/>
    </location>
</feature>
<dbReference type="EMBL" id="QKRW01000017">
    <property type="protein sequence ID" value="RAL63891.1"/>
    <property type="molecule type" value="Genomic_DNA"/>
</dbReference>
<sequence>MVLENSSSKEGNESFDSIPASDNDPYASSEEGQGQTVGTQTYRIDSSKLPKPLPIFGPLFGYDETLLSKAQKTQGYNGASPTGGAEWSEEDDASVTAETTPQIFPTTKIWPQKTQTPAQIPVQEEKPFDLFDDVSPAQ</sequence>
<dbReference type="AlphaFoldDB" id="A0A395IUS5"/>
<comment type="caution">
    <text evidence="2">The sequence shown here is derived from an EMBL/GenBank/DDBJ whole genome shotgun (WGS) entry which is preliminary data.</text>
</comment>